<reference evidence="2 3" key="1">
    <citation type="journal article" date="2008" name="Virology">
        <title>Genome sequence of the lytic bacteriophage P1201 from Corynebacterium glutamicum NCHU 87078: Evolutionary relationships to phages from Corynebacterineae.</title>
        <authorList>
            <person name="Chen C.L."/>
            <person name="Pan T.Y."/>
            <person name="Kan S.C."/>
            <person name="Kuan Y.C."/>
            <person name="Hong L.Y."/>
            <person name="Chiu K.R."/>
            <person name="Sheu C.S."/>
            <person name="Yang J.S."/>
            <person name="Hsu W.H."/>
            <person name="Hu H.Y."/>
        </authorList>
    </citation>
    <scope>NUCLEOTIDE SEQUENCE</scope>
</reference>
<dbReference type="GeneID" id="5745465"/>
<sequence>MSISPEAIYDDPLVNKVQEAGEKVISEYPPFEKRKNSVASISSGVLQALNLVAVAVGVTNPWLAIGLGIAIAIVETIFHAATKGPVTKSGVKAIEEKFLDIITTPDPVVVSSSPGASTYEGLTVTG</sequence>
<dbReference type="KEGG" id="vg:5745465"/>
<keyword evidence="3" id="KW-1185">Reference proteome</keyword>
<keyword evidence="1" id="KW-1133">Transmembrane helix</keyword>
<evidence type="ECO:0000313" key="3">
    <source>
        <dbReference type="Proteomes" id="UP000002414"/>
    </source>
</evidence>
<dbReference type="EMBL" id="DQ499600">
    <property type="protein sequence ID" value="ABF57507.1"/>
    <property type="molecule type" value="Genomic_DNA"/>
</dbReference>
<organism evidence="2 3">
    <name type="scientific">Corynebacterium phage P1201</name>
    <dbReference type="NCBI Taxonomy" id="384848"/>
    <lineage>
        <taxon>Viruses</taxon>
        <taxon>Duplodnaviria</taxon>
        <taxon>Heunggongvirae</taxon>
        <taxon>Uroviricota</taxon>
        <taxon>Caudoviricetes</taxon>
        <taxon>Zierdtviridae</taxon>
        <taxon>Toshachvirinae</taxon>
        <taxon>Chunghsingvirus</taxon>
        <taxon>Chunghsingvirus P1201</taxon>
        <taxon>Corynebacterium virus P1201</taxon>
    </lineage>
</organism>
<dbReference type="RefSeq" id="YP_001468955.1">
    <property type="nucleotide sequence ID" value="NC_009816.1"/>
</dbReference>
<keyword evidence="1" id="KW-0812">Transmembrane</keyword>
<dbReference type="Proteomes" id="UP000002414">
    <property type="component" value="Segment"/>
</dbReference>
<accession>A7IYC4</accession>
<dbReference type="OrthoDB" id="29352at10239"/>
<protein>
    <submittedName>
        <fullName evidence="2">Putative holin</fullName>
    </submittedName>
</protein>
<proteinExistence type="predicted"/>
<evidence type="ECO:0000256" key="1">
    <source>
        <dbReference type="SAM" id="Phobius"/>
    </source>
</evidence>
<feature type="transmembrane region" description="Helical" evidence="1">
    <location>
        <begin position="62"/>
        <end position="82"/>
    </location>
</feature>
<evidence type="ECO:0000313" key="2">
    <source>
        <dbReference type="EMBL" id="ABF57507.1"/>
    </source>
</evidence>
<name>A7IYC4_9CAUD</name>
<keyword evidence="1" id="KW-0472">Membrane</keyword>